<comment type="caution">
    <text evidence="2">The sequence shown here is derived from an EMBL/GenBank/DDBJ whole genome shotgun (WGS) entry which is preliminary data.</text>
</comment>
<protein>
    <submittedName>
        <fullName evidence="2">Histidine phosphatase family protein</fullName>
    </submittedName>
</protein>
<organism evidence="2 3">
    <name type="scientific">Antarcticimicrobium sediminis</name>
    <dbReference type="NCBI Taxonomy" id="2546227"/>
    <lineage>
        <taxon>Bacteria</taxon>
        <taxon>Pseudomonadati</taxon>
        <taxon>Pseudomonadota</taxon>
        <taxon>Alphaproteobacteria</taxon>
        <taxon>Rhodobacterales</taxon>
        <taxon>Paracoccaceae</taxon>
        <taxon>Antarcticimicrobium</taxon>
    </lineage>
</organism>
<dbReference type="RefSeq" id="WP_132831280.1">
    <property type="nucleotide sequence ID" value="NZ_SMFP01000019.1"/>
</dbReference>
<dbReference type="EMBL" id="SMFP01000019">
    <property type="protein sequence ID" value="TDE34542.1"/>
    <property type="molecule type" value="Genomic_DNA"/>
</dbReference>
<sequence>MAELLVIRHAQASFGAEDAGGYDKLSDLGHQQAEIAGRALRASGWVPDRLITGTLARQQQTLHSMGFCAAPETHPGWNEYDFHDLLHARFGGAVPDAVLGDRKTHFRTLRETLLDWQAGGCRGARETWENFTARVEAARVSATAEPVERVLVVSSGGAIGQLVAASLDAPAKQMIALNLQVKNTSMSRFIFSGTRFFLHEFNATPHFAPPEAADLLTYS</sequence>
<dbReference type="OrthoDB" id="280692at2"/>
<dbReference type="GO" id="GO:0016787">
    <property type="term" value="F:hydrolase activity"/>
    <property type="evidence" value="ECO:0007669"/>
    <property type="project" value="UniProtKB-KW"/>
</dbReference>
<dbReference type="AlphaFoldDB" id="A0A4R5EJH1"/>
<evidence type="ECO:0000256" key="1">
    <source>
        <dbReference type="ARBA" id="ARBA00022801"/>
    </source>
</evidence>
<dbReference type="CDD" id="cd07067">
    <property type="entry name" value="HP_PGM_like"/>
    <property type="match status" value="1"/>
</dbReference>
<dbReference type="InterPro" id="IPR051021">
    <property type="entry name" value="Mito_Ser/Thr_phosphatase"/>
</dbReference>
<dbReference type="SMART" id="SM00855">
    <property type="entry name" value="PGAM"/>
    <property type="match status" value="1"/>
</dbReference>
<name>A0A4R5EJH1_9RHOB</name>
<dbReference type="SUPFAM" id="SSF53254">
    <property type="entry name" value="Phosphoglycerate mutase-like"/>
    <property type="match status" value="1"/>
</dbReference>
<accession>A0A4R5EJH1</accession>
<proteinExistence type="predicted"/>
<dbReference type="PANTHER" id="PTHR20935:SF0">
    <property type="entry name" value="SERINE_THREONINE-PROTEIN PHOSPHATASE PGAM5, MITOCHONDRIAL"/>
    <property type="match status" value="1"/>
</dbReference>
<dbReference type="Proteomes" id="UP000294662">
    <property type="component" value="Unassembled WGS sequence"/>
</dbReference>
<evidence type="ECO:0000313" key="2">
    <source>
        <dbReference type="EMBL" id="TDE34542.1"/>
    </source>
</evidence>
<evidence type="ECO:0000313" key="3">
    <source>
        <dbReference type="Proteomes" id="UP000294662"/>
    </source>
</evidence>
<dbReference type="Pfam" id="PF00300">
    <property type="entry name" value="His_Phos_1"/>
    <property type="match status" value="1"/>
</dbReference>
<gene>
    <name evidence="2" type="ORF">E1B25_19640</name>
</gene>
<dbReference type="InterPro" id="IPR013078">
    <property type="entry name" value="His_Pase_superF_clade-1"/>
</dbReference>
<dbReference type="Gene3D" id="3.40.50.1240">
    <property type="entry name" value="Phosphoglycerate mutase-like"/>
    <property type="match status" value="1"/>
</dbReference>
<keyword evidence="3" id="KW-1185">Reference proteome</keyword>
<keyword evidence="1" id="KW-0378">Hydrolase</keyword>
<dbReference type="PANTHER" id="PTHR20935">
    <property type="entry name" value="PHOSPHOGLYCERATE MUTASE-RELATED"/>
    <property type="match status" value="1"/>
</dbReference>
<reference evidence="2 3" key="1">
    <citation type="submission" date="2019-03" db="EMBL/GenBank/DDBJ databases">
        <authorList>
            <person name="Zhang S."/>
        </authorList>
    </citation>
    <scope>NUCLEOTIDE SEQUENCE [LARGE SCALE GENOMIC DNA]</scope>
    <source>
        <strain evidence="2 3">S4J41</strain>
    </source>
</reference>
<dbReference type="InterPro" id="IPR029033">
    <property type="entry name" value="His_PPase_superfam"/>
</dbReference>